<sequence>MKIIRKKENAVSIIRDILQDLLADIYAYRKRVLKEDDNEVLHQFRIAVRRSVVLMGEFSSIDRSGQILVHRKALKTLINISNTKRDLDVLYGRICTLSAEAVSHKDAVNLLKKQLKEMLQKEHRKILEYLLSQTCSDILRSWEAYLGREYFNTVSDSDVTIKKLSDKVIYRRFLKIKKQIKALEQKPGKIEEKLHALRISYKKLRYLLETFAGLYRKKKMKKLLKEMKKIQKVLGDFHDSCQQDVLLEQLLKIEEAPTLRIFISEVLRPELKKYQKKEIKEIKKQLERFLRKKKRYRKLFG</sequence>
<dbReference type="PANTHER" id="PTHR39339">
    <property type="entry name" value="SLR1444 PROTEIN"/>
    <property type="match status" value="1"/>
</dbReference>
<dbReference type="Gene3D" id="1.40.20.10">
    <property type="entry name" value="CHAD domain"/>
    <property type="match status" value="1"/>
</dbReference>
<dbReference type="Proteomes" id="UP000034444">
    <property type="component" value="Chromosome"/>
</dbReference>
<dbReference type="PROSITE" id="PS51708">
    <property type="entry name" value="CHAD"/>
    <property type="match status" value="1"/>
</dbReference>
<evidence type="ECO:0000313" key="3">
    <source>
        <dbReference type="EMBL" id="AKF24718.1"/>
    </source>
</evidence>
<evidence type="ECO:0000256" key="1">
    <source>
        <dbReference type="SAM" id="Coils"/>
    </source>
</evidence>
<feature type="domain" description="CHAD" evidence="2">
    <location>
        <begin position="7"/>
        <end position="295"/>
    </location>
</feature>
<feature type="coiled-coil region" evidence="1">
    <location>
        <begin position="272"/>
        <end position="299"/>
    </location>
</feature>
<dbReference type="InterPro" id="IPR007899">
    <property type="entry name" value="CHAD_dom"/>
</dbReference>
<dbReference type="AlphaFoldDB" id="A0A7U4RQB7"/>
<gene>
    <name evidence="3" type="ORF">YH65_04445</name>
</gene>
<evidence type="ECO:0000259" key="2">
    <source>
        <dbReference type="PROSITE" id="PS51708"/>
    </source>
</evidence>
<dbReference type="KEGG" id="slh:YH65_04445"/>
<dbReference type="InterPro" id="IPR038186">
    <property type="entry name" value="CHAD_dom_sf"/>
</dbReference>
<dbReference type="Pfam" id="PF05235">
    <property type="entry name" value="CHAD"/>
    <property type="match status" value="1"/>
</dbReference>
<proteinExistence type="predicted"/>
<dbReference type="PANTHER" id="PTHR39339:SF1">
    <property type="entry name" value="CHAD DOMAIN-CONTAINING PROTEIN"/>
    <property type="match status" value="1"/>
</dbReference>
<dbReference type="EMBL" id="CP011308">
    <property type="protein sequence ID" value="AKF24718.1"/>
    <property type="molecule type" value="Genomic_DNA"/>
</dbReference>
<reference evidence="4" key="2">
    <citation type="journal article" date="2017" name="Stand. Genomic Sci.">
        <title>Complete genome sequence of the sulfur-oxidizing chemolithoautotrophic Sulfurovum lithotrophicum 42BKTT.</title>
        <authorList>
            <person name="Jeon W."/>
            <person name="Priscilla L."/>
            <person name="Park G."/>
            <person name="Lee H."/>
            <person name="Lee N."/>
            <person name="Lee D."/>
            <person name="Kwon H."/>
            <person name="Ahn I."/>
            <person name="Lee C."/>
            <person name="Lee H."/>
            <person name="Ahn J."/>
        </authorList>
    </citation>
    <scope>NUCLEOTIDE SEQUENCE [LARGE SCALE GENOMIC DNA]</scope>
    <source>
        <strain evidence="4">ATCC BAA-797 / 42BKT</strain>
    </source>
</reference>
<keyword evidence="4" id="KW-1185">Reference proteome</keyword>
<reference evidence="3 4" key="1">
    <citation type="submission" date="2015-04" db="EMBL/GenBank/DDBJ databases">
        <title>Complete genome sequence of Sulfurovum lithotrophicum ATCC BAA-797T.</title>
        <authorList>
            <person name="Ahn J."/>
            <person name="Park G."/>
            <person name="Jeon W."/>
            <person name="Jang Y."/>
            <person name="Jang M."/>
            <person name="Lee H."/>
            <person name="Lee H."/>
        </authorList>
    </citation>
    <scope>NUCLEOTIDE SEQUENCE [LARGE SCALE GENOMIC DNA]</scope>
    <source>
        <strain evidence="4">ATCC BAA-797 / 42BKT</strain>
    </source>
</reference>
<organism evidence="3 4">
    <name type="scientific">Sulfurovum lithotrophicum</name>
    <dbReference type="NCBI Taxonomy" id="206403"/>
    <lineage>
        <taxon>Bacteria</taxon>
        <taxon>Pseudomonadati</taxon>
        <taxon>Campylobacterota</taxon>
        <taxon>Epsilonproteobacteria</taxon>
        <taxon>Campylobacterales</taxon>
        <taxon>Sulfurovaceae</taxon>
        <taxon>Sulfurovum</taxon>
    </lineage>
</organism>
<protein>
    <recommendedName>
        <fullName evidence="2">CHAD domain-containing protein</fullName>
    </recommendedName>
</protein>
<name>A0A7U4RQB7_9BACT</name>
<keyword evidence="1" id="KW-0175">Coiled coil</keyword>
<evidence type="ECO:0000313" key="4">
    <source>
        <dbReference type="Proteomes" id="UP000034444"/>
    </source>
</evidence>
<accession>A0A7U4RQB7</accession>
<dbReference type="RefSeq" id="WP_046550809.1">
    <property type="nucleotide sequence ID" value="NZ_CP011308.1"/>
</dbReference>
<dbReference type="SMART" id="SM00880">
    <property type="entry name" value="CHAD"/>
    <property type="match status" value="1"/>
</dbReference>